<feature type="domain" description="Protein SirB1 N-terminal" evidence="4">
    <location>
        <begin position="52"/>
        <end position="204"/>
    </location>
</feature>
<comment type="similarity">
    <text evidence="1">Belongs to the UPF0162 family.</text>
</comment>
<evidence type="ECO:0000256" key="1">
    <source>
        <dbReference type="ARBA" id="ARBA00007100"/>
    </source>
</evidence>
<organism evidence="5 6">
    <name type="scientific">Lysobacter dokdonensis DS-58</name>
    <dbReference type="NCBI Taxonomy" id="1300345"/>
    <lineage>
        <taxon>Bacteria</taxon>
        <taxon>Pseudomonadati</taxon>
        <taxon>Pseudomonadota</taxon>
        <taxon>Gammaproteobacteria</taxon>
        <taxon>Lysobacterales</taxon>
        <taxon>Lysobacteraceae</taxon>
        <taxon>Noviluteimonas</taxon>
    </lineage>
</organism>
<reference evidence="5 6" key="1">
    <citation type="submission" date="2014-09" db="EMBL/GenBank/DDBJ databases">
        <title>Genome sequences of Lysobacter dokdonensis DS-58.</title>
        <authorList>
            <person name="Kim J.F."/>
            <person name="Kwak M.-J."/>
        </authorList>
    </citation>
    <scope>NUCLEOTIDE SEQUENCE [LARGE SCALE GENOMIC DNA]</scope>
    <source>
        <strain evidence="5 6">DS-58</strain>
    </source>
</reference>
<dbReference type="Pfam" id="PF13369">
    <property type="entry name" value="Transglut_core2"/>
    <property type="match status" value="1"/>
</dbReference>
<gene>
    <name evidence="5" type="ORF">LF41_2522</name>
</gene>
<evidence type="ECO:0000256" key="2">
    <source>
        <dbReference type="SAM" id="MobiDB-lite"/>
    </source>
</evidence>
<sequence>MRLLLLLWMLVAMPAEAAVARVDALLAAEAGLLESKVALDALVDATVDGERVSHDVEAWSRVVLAHVRAEGSVRARVDGLLRVLYVAGAWNGGRAFAYDFDDPFARAPSNRLLSTYLETRRGNCVTMPVLFAILGQRLGLTLALAKAPQHLLVKVRDDDGTWFNVEATGGGLKADASYVRDTGISAQALANATYLRPLTPTQTIATLAGDVVGALERRGELDAALALGERLHAVDPRDVDAMLRVASLHARILDRDFHARWPNPIDVPPERHAEYRMRSAANAELFARAEQLGWREPTPEAAAAYLRAIDSARAAVTRGAPSTRDASGAAPPTPPTGG</sequence>
<dbReference type="InterPro" id="IPR032698">
    <property type="entry name" value="SirB1_N"/>
</dbReference>
<protein>
    <recommendedName>
        <fullName evidence="4">Protein SirB1 N-terminal domain-containing protein</fullName>
    </recommendedName>
</protein>
<keyword evidence="6" id="KW-1185">Reference proteome</keyword>
<feature type="chain" id="PRO_5001996870" description="Protein SirB1 N-terminal domain-containing protein" evidence="3">
    <location>
        <begin position="18"/>
        <end position="338"/>
    </location>
</feature>
<evidence type="ECO:0000256" key="3">
    <source>
        <dbReference type="SAM" id="SignalP"/>
    </source>
</evidence>
<evidence type="ECO:0000313" key="5">
    <source>
        <dbReference type="EMBL" id="KGQ19584.1"/>
    </source>
</evidence>
<evidence type="ECO:0000313" key="6">
    <source>
        <dbReference type="Proteomes" id="UP000030518"/>
    </source>
</evidence>
<comment type="caution">
    <text evidence="5">The sequence shown here is derived from an EMBL/GenBank/DDBJ whole genome shotgun (WGS) entry which is preliminary data.</text>
</comment>
<dbReference type="Proteomes" id="UP000030518">
    <property type="component" value="Unassembled WGS sequence"/>
</dbReference>
<feature type="signal peptide" evidence="3">
    <location>
        <begin position="1"/>
        <end position="17"/>
    </location>
</feature>
<keyword evidence="3" id="KW-0732">Signal</keyword>
<feature type="region of interest" description="Disordered" evidence="2">
    <location>
        <begin position="316"/>
        <end position="338"/>
    </location>
</feature>
<evidence type="ECO:0000259" key="4">
    <source>
        <dbReference type="Pfam" id="PF13369"/>
    </source>
</evidence>
<dbReference type="PATRIC" id="fig|1300345.3.peg.1088"/>
<dbReference type="AlphaFoldDB" id="A0A0A2X2Z6"/>
<dbReference type="eggNOG" id="ENOG502ZS3U">
    <property type="taxonomic scope" value="Bacteria"/>
</dbReference>
<dbReference type="EMBL" id="JRKJ01000006">
    <property type="protein sequence ID" value="KGQ19584.1"/>
    <property type="molecule type" value="Genomic_DNA"/>
</dbReference>
<proteinExistence type="inferred from homology"/>
<dbReference type="OrthoDB" id="7605060at2"/>
<accession>A0A0A2X2Z6</accession>
<dbReference type="RefSeq" id="WP_036167170.1">
    <property type="nucleotide sequence ID" value="NZ_JRKJ01000006.1"/>
</dbReference>
<name>A0A0A2X2Z6_9GAMM</name>